<evidence type="ECO:0000256" key="2">
    <source>
        <dbReference type="SAM" id="Phobius"/>
    </source>
</evidence>
<evidence type="ECO:0000256" key="1">
    <source>
        <dbReference type="ARBA" id="ARBA00022729"/>
    </source>
</evidence>
<evidence type="ECO:0000259" key="4">
    <source>
        <dbReference type="Pfam" id="PF07811"/>
    </source>
</evidence>
<evidence type="ECO:0000313" key="6">
    <source>
        <dbReference type="Proteomes" id="UP000538292"/>
    </source>
</evidence>
<keyword evidence="2" id="KW-1133">Transmembrane helix</keyword>
<dbReference type="InterPro" id="IPR016047">
    <property type="entry name" value="M23ase_b-sheet_dom"/>
</dbReference>
<dbReference type="InterPro" id="IPR011055">
    <property type="entry name" value="Dup_hybrid_motif"/>
</dbReference>
<protein>
    <submittedName>
        <fullName evidence="5">M23 family metallopeptidase</fullName>
    </submittedName>
</protein>
<keyword evidence="2" id="KW-0472">Membrane</keyword>
<accession>A0A7W1XTK3</accession>
<organism evidence="5 6">
    <name type="scientific">Thermoactinomyces mirandus</name>
    <dbReference type="NCBI Taxonomy" id="2756294"/>
    <lineage>
        <taxon>Bacteria</taxon>
        <taxon>Bacillati</taxon>
        <taxon>Bacillota</taxon>
        <taxon>Bacilli</taxon>
        <taxon>Bacillales</taxon>
        <taxon>Thermoactinomycetaceae</taxon>
        <taxon>Thermoactinomyces</taxon>
    </lineage>
</organism>
<dbReference type="PANTHER" id="PTHR21666">
    <property type="entry name" value="PEPTIDASE-RELATED"/>
    <property type="match status" value="1"/>
</dbReference>
<evidence type="ECO:0000313" key="5">
    <source>
        <dbReference type="EMBL" id="MBA4603014.1"/>
    </source>
</evidence>
<proteinExistence type="predicted"/>
<dbReference type="InterPro" id="IPR050570">
    <property type="entry name" value="Cell_wall_metabolism_enzyme"/>
</dbReference>
<keyword evidence="6" id="KW-1185">Reference proteome</keyword>
<feature type="domain" description="TadE-like" evidence="4">
    <location>
        <begin position="12"/>
        <end position="53"/>
    </location>
</feature>
<dbReference type="Pfam" id="PF01551">
    <property type="entry name" value="Peptidase_M23"/>
    <property type="match status" value="1"/>
</dbReference>
<feature type="domain" description="M23ase beta-sheet core" evidence="3">
    <location>
        <begin position="176"/>
        <end position="272"/>
    </location>
</feature>
<dbReference type="Proteomes" id="UP000538292">
    <property type="component" value="Unassembled WGS sequence"/>
</dbReference>
<dbReference type="PANTHER" id="PTHR21666:SF289">
    <property type="entry name" value="L-ALA--D-GLU ENDOPEPTIDASE"/>
    <property type="match status" value="1"/>
</dbReference>
<dbReference type="Gene3D" id="2.70.70.10">
    <property type="entry name" value="Glucose Permease (Domain IIA)"/>
    <property type="match status" value="1"/>
</dbReference>
<sequence length="279" mass="30074">MVRCPCLKSRKGASTTEFIVILPLFFLLSLLVWQLVVAGMAVMDVQAALRDAVKFAALKGDEEKAEDQLKTSFGQNSRYSLKQYDIDIEGDEVIGKAEIEIPIIFTDGMSPITYETDSKAPVLKQFAAANAMSMLLPGNGPVLVPDKKIGCPVSGLRLTSPFNWGRLHPVLGRIRPHKGIDLGGPAGTPIYAPADGTVTYAGPAGGYGHLIVIKHDNGFTTKYGHMYRNGIFVRNGQKVKQGDPIGAVGSDGYSTGPHLHFETWYNGTVVDPQKVTPCG</sequence>
<gene>
    <name evidence="5" type="ORF">H2C83_11940</name>
</gene>
<dbReference type="AlphaFoldDB" id="A0A7W1XTK3"/>
<dbReference type="Pfam" id="PF07811">
    <property type="entry name" value="TadE"/>
    <property type="match status" value="1"/>
</dbReference>
<dbReference type="RefSeq" id="WP_181741131.1">
    <property type="nucleotide sequence ID" value="NZ_JACEOL010000037.1"/>
</dbReference>
<dbReference type="InterPro" id="IPR012495">
    <property type="entry name" value="TadE-like_dom"/>
</dbReference>
<evidence type="ECO:0000259" key="3">
    <source>
        <dbReference type="Pfam" id="PF01551"/>
    </source>
</evidence>
<dbReference type="GO" id="GO:0004222">
    <property type="term" value="F:metalloendopeptidase activity"/>
    <property type="evidence" value="ECO:0007669"/>
    <property type="project" value="TreeGrafter"/>
</dbReference>
<feature type="transmembrane region" description="Helical" evidence="2">
    <location>
        <begin position="18"/>
        <end position="43"/>
    </location>
</feature>
<comment type="caution">
    <text evidence="5">The sequence shown here is derived from an EMBL/GenBank/DDBJ whole genome shotgun (WGS) entry which is preliminary data.</text>
</comment>
<keyword evidence="1" id="KW-0732">Signal</keyword>
<dbReference type="EMBL" id="JACEOL010000037">
    <property type="protein sequence ID" value="MBA4603014.1"/>
    <property type="molecule type" value="Genomic_DNA"/>
</dbReference>
<dbReference type="SUPFAM" id="SSF51261">
    <property type="entry name" value="Duplicated hybrid motif"/>
    <property type="match status" value="1"/>
</dbReference>
<reference evidence="5 6" key="1">
    <citation type="submission" date="2020-07" db="EMBL/GenBank/DDBJ databases">
        <title>Thermoactinomyces phylogeny.</title>
        <authorList>
            <person name="Dunlap C."/>
        </authorList>
    </citation>
    <scope>NUCLEOTIDE SEQUENCE [LARGE SCALE GENOMIC DNA]</scope>
    <source>
        <strain evidence="5 6">AMNI-1</strain>
    </source>
</reference>
<keyword evidence="2" id="KW-0812">Transmembrane</keyword>
<dbReference type="CDD" id="cd12797">
    <property type="entry name" value="M23_peptidase"/>
    <property type="match status" value="1"/>
</dbReference>
<name>A0A7W1XTK3_9BACL</name>